<reference evidence="10" key="1">
    <citation type="submission" date="2016-06" db="EMBL/GenBank/DDBJ databases">
        <authorList>
            <person name="Varghese N."/>
            <person name="Submissions Spin"/>
        </authorList>
    </citation>
    <scope>NUCLEOTIDE SEQUENCE [LARGE SCALE GENOMIC DNA]</scope>
    <source>
        <strain evidence="10">DSM 45160</strain>
    </source>
</reference>
<dbReference type="AlphaFoldDB" id="A0A1C4Z8S6"/>
<evidence type="ECO:0000256" key="7">
    <source>
        <dbReference type="RuleBase" id="RU363032"/>
    </source>
</evidence>
<evidence type="ECO:0000256" key="4">
    <source>
        <dbReference type="ARBA" id="ARBA00022692"/>
    </source>
</evidence>
<dbReference type="InterPro" id="IPR000515">
    <property type="entry name" value="MetI-like"/>
</dbReference>
<dbReference type="PROSITE" id="PS50928">
    <property type="entry name" value="ABC_TM1"/>
    <property type="match status" value="1"/>
</dbReference>
<evidence type="ECO:0000256" key="3">
    <source>
        <dbReference type="ARBA" id="ARBA00022475"/>
    </source>
</evidence>
<feature type="transmembrane region" description="Helical" evidence="7">
    <location>
        <begin position="106"/>
        <end position="125"/>
    </location>
</feature>
<dbReference type="PANTHER" id="PTHR30614:SF21">
    <property type="entry name" value="AMINO ACID ABC TRANSPORTER PERMEASE"/>
    <property type="match status" value="1"/>
</dbReference>
<keyword evidence="5 7" id="KW-1133">Transmembrane helix</keyword>
<keyword evidence="10" id="KW-1185">Reference proteome</keyword>
<dbReference type="Pfam" id="PF00528">
    <property type="entry name" value="BPD_transp_1"/>
    <property type="match status" value="1"/>
</dbReference>
<feature type="transmembrane region" description="Helical" evidence="7">
    <location>
        <begin position="74"/>
        <end position="94"/>
    </location>
</feature>
<dbReference type="PANTHER" id="PTHR30614">
    <property type="entry name" value="MEMBRANE COMPONENT OF AMINO ACID ABC TRANSPORTER"/>
    <property type="match status" value="1"/>
</dbReference>
<evidence type="ECO:0000256" key="1">
    <source>
        <dbReference type="ARBA" id="ARBA00004651"/>
    </source>
</evidence>
<feature type="domain" description="ABC transmembrane type-1" evidence="8">
    <location>
        <begin position="68"/>
        <end position="259"/>
    </location>
</feature>
<name>A0A1C4Z8S6_9ACTN</name>
<dbReference type="InterPro" id="IPR010065">
    <property type="entry name" value="AA_ABC_transptr_permease_3TM"/>
</dbReference>
<dbReference type="InterPro" id="IPR043429">
    <property type="entry name" value="ArtM/GltK/GlnP/TcyL/YhdX-like"/>
</dbReference>
<evidence type="ECO:0000313" key="10">
    <source>
        <dbReference type="Proteomes" id="UP000198224"/>
    </source>
</evidence>
<dbReference type="Gene3D" id="1.10.3720.10">
    <property type="entry name" value="MetI-like"/>
    <property type="match status" value="1"/>
</dbReference>
<keyword evidence="2 7" id="KW-0813">Transport</keyword>
<dbReference type="GO" id="GO:0006865">
    <property type="term" value="P:amino acid transport"/>
    <property type="evidence" value="ECO:0007669"/>
    <property type="project" value="TreeGrafter"/>
</dbReference>
<evidence type="ECO:0000256" key="5">
    <source>
        <dbReference type="ARBA" id="ARBA00022989"/>
    </source>
</evidence>
<evidence type="ECO:0000256" key="6">
    <source>
        <dbReference type="ARBA" id="ARBA00023136"/>
    </source>
</evidence>
<organism evidence="9 10">
    <name type="scientific">Micromonospora chokoriensis</name>
    <dbReference type="NCBI Taxonomy" id="356851"/>
    <lineage>
        <taxon>Bacteria</taxon>
        <taxon>Bacillati</taxon>
        <taxon>Actinomycetota</taxon>
        <taxon>Actinomycetes</taxon>
        <taxon>Micromonosporales</taxon>
        <taxon>Micromonosporaceae</taxon>
        <taxon>Micromonospora</taxon>
    </lineage>
</organism>
<dbReference type="CDD" id="cd06261">
    <property type="entry name" value="TM_PBP2"/>
    <property type="match status" value="1"/>
</dbReference>
<accession>A0A1C4Z8S6</accession>
<dbReference type="RefSeq" id="WP_088991857.1">
    <property type="nucleotide sequence ID" value="NZ_LT607409.1"/>
</dbReference>
<evidence type="ECO:0000313" key="9">
    <source>
        <dbReference type="EMBL" id="SCF29318.1"/>
    </source>
</evidence>
<dbReference type="EMBL" id="LT607409">
    <property type="protein sequence ID" value="SCF29318.1"/>
    <property type="molecule type" value="Genomic_DNA"/>
</dbReference>
<dbReference type="SUPFAM" id="SSF161098">
    <property type="entry name" value="MetI-like"/>
    <property type="match status" value="1"/>
</dbReference>
<evidence type="ECO:0000256" key="2">
    <source>
        <dbReference type="ARBA" id="ARBA00022448"/>
    </source>
</evidence>
<feature type="transmembrane region" description="Helical" evidence="7">
    <location>
        <begin position="137"/>
        <end position="160"/>
    </location>
</feature>
<proteinExistence type="inferred from homology"/>
<protein>
    <submittedName>
        <fullName evidence="9">Amino acid ABC transporter membrane protein 2, PAAT family</fullName>
    </submittedName>
</protein>
<dbReference type="GO" id="GO:0022857">
    <property type="term" value="F:transmembrane transporter activity"/>
    <property type="evidence" value="ECO:0007669"/>
    <property type="project" value="InterPro"/>
</dbReference>
<gene>
    <name evidence="9" type="ORF">GA0070612_5983</name>
</gene>
<dbReference type="GO" id="GO:0043190">
    <property type="term" value="C:ATP-binding cassette (ABC) transporter complex"/>
    <property type="evidence" value="ECO:0007669"/>
    <property type="project" value="InterPro"/>
</dbReference>
<dbReference type="InterPro" id="IPR035906">
    <property type="entry name" value="MetI-like_sf"/>
</dbReference>
<comment type="subcellular location">
    <subcellularLocation>
        <location evidence="1 7">Cell membrane</location>
        <topology evidence="1 7">Multi-pass membrane protein</topology>
    </subcellularLocation>
</comment>
<feature type="transmembrane region" description="Helical" evidence="7">
    <location>
        <begin position="181"/>
        <end position="204"/>
    </location>
</feature>
<dbReference type="NCBIfam" id="TIGR01726">
    <property type="entry name" value="HEQRo_perm_3TM"/>
    <property type="match status" value="1"/>
</dbReference>
<dbReference type="Proteomes" id="UP000198224">
    <property type="component" value="Chromosome I"/>
</dbReference>
<sequence>MSQASILYDLPGPRAKRRNAILGIASTAGIIALLAYIGYKFADTGQFEARKWEQFQYASVQRELLGGLWATLKAAGIAAVLALLFGAVFASARLSDKWILRTPATFVVELFRAIPLLILIFFGYYVPLQYGWSIDKLWALVIGLMLYNGSVLAEIFRAGINAVPYGQTEGAYAVGMRKNQVLRLILLPQAVRSMLPAIVSQLVVLLKDTALGFIITYPELLFVGKQIGGRLPFGLPYVPTYLIVAAIYIAICGALSVLAWWLQKRMGRTPRTAAKVLPAQDVGDAAGRMI</sequence>
<feature type="transmembrane region" description="Helical" evidence="7">
    <location>
        <begin position="241"/>
        <end position="262"/>
    </location>
</feature>
<dbReference type="eggNOG" id="COG0765">
    <property type="taxonomic scope" value="Bacteria"/>
</dbReference>
<comment type="similarity">
    <text evidence="7">Belongs to the binding-protein-dependent transport system permease family.</text>
</comment>
<keyword evidence="3" id="KW-1003">Cell membrane</keyword>
<evidence type="ECO:0000259" key="8">
    <source>
        <dbReference type="PROSITE" id="PS50928"/>
    </source>
</evidence>
<keyword evidence="6 7" id="KW-0472">Membrane</keyword>
<keyword evidence="4 7" id="KW-0812">Transmembrane</keyword>
<feature type="transmembrane region" description="Helical" evidence="7">
    <location>
        <begin position="20"/>
        <end position="39"/>
    </location>
</feature>